<protein>
    <submittedName>
        <fullName evidence="5">MarR family transcriptional regulator</fullName>
    </submittedName>
</protein>
<evidence type="ECO:0000313" key="5">
    <source>
        <dbReference type="EMBL" id="WNL16690.1"/>
    </source>
</evidence>
<dbReference type="PANTHER" id="PTHR42756:SF1">
    <property type="entry name" value="TRANSCRIPTIONAL REPRESSOR OF EMRAB OPERON"/>
    <property type="match status" value="1"/>
</dbReference>
<dbReference type="PANTHER" id="PTHR42756">
    <property type="entry name" value="TRANSCRIPTIONAL REGULATOR, MARR"/>
    <property type="match status" value="1"/>
</dbReference>
<proteinExistence type="predicted"/>
<dbReference type="SUPFAM" id="SSF46785">
    <property type="entry name" value="Winged helix' DNA-binding domain"/>
    <property type="match status" value="1"/>
</dbReference>
<dbReference type="GO" id="GO:0003700">
    <property type="term" value="F:DNA-binding transcription factor activity"/>
    <property type="evidence" value="ECO:0007669"/>
    <property type="project" value="InterPro"/>
</dbReference>
<dbReference type="InterPro" id="IPR036390">
    <property type="entry name" value="WH_DNA-bd_sf"/>
</dbReference>
<dbReference type="EMBL" id="CP134846">
    <property type="protein sequence ID" value="WNL16690.1"/>
    <property type="molecule type" value="Genomic_DNA"/>
</dbReference>
<dbReference type="InterPro" id="IPR036388">
    <property type="entry name" value="WH-like_DNA-bd_sf"/>
</dbReference>
<dbReference type="Pfam" id="PF01047">
    <property type="entry name" value="MarR"/>
    <property type="match status" value="1"/>
</dbReference>
<evidence type="ECO:0000259" key="4">
    <source>
        <dbReference type="PROSITE" id="PS50995"/>
    </source>
</evidence>
<dbReference type="Gene3D" id="1.10.10.10">
    <property type="entry name" value="Winged helix-like DNA-binding domain superfamily/Winged helix DNA-binding domain"/>
    <property type="match status" value="1"/>
</dbReference>
<dbReference type="AlphaFoldDB" id="A0AA96CW57"/>
<accession>A0AA96CW57</accession>
<dbReference type="GO" id="GO:0003677">
    <property type="term" value="F:DNA binding"/>
    <property type="evidence" value="ECO:0007669"/>
    <property type="project" value="UniProtKB-KW"/>
</dbReference>
<evidence type="ECO:0000256" key="3">
    <source>
        <dbReference type="ARBA" id="ARBA00023163"/>
    </source>
</evidence>
<dbReference type="PROSITE" id="PS50995">
    <property type="entry name" value="HTH_MARR_2"/>
    <property type="match status" value="1"/>
</dbReference>
<reference evidence="5" key="1">
    <citation type="submission" date="2023-09" db="EMBL/GenBank/DDBJ databases">
        <title>Arcobacter tbilisiensis sp. nov. isolated from chicken meat in Tbilisi, Georgia.</title>
        <authorList>
            <person name="Matthias R."/>
            <person name="Zautner A.E."/>
        </authorList>
    </citation>
    <scope>NUCLEOTIDE SEQUENCE</scope>
    <source>
        <strain evidence="5">LEO 107</strain>
    </source>
</reference>
<evidence type="ECO:0000256" key="2">
    <source>
        <dbReference type="ARBA" id="ARBA00023125"/>
    </source>
</evidence>
<sequence length="175" mass="20445">MKEKSLKSYGEKTDKSMKTVMRLLRVAHILNNKTELFLSKHTLTFNQFKVLEVLYHKGDLNISSITKLIMGTPGNTTVVVKNLHRDGLIESKKDPNDNRSSILSITSKGSLIMQEIFPNHAKNLSEFLDVLDDYELKTLYDLLNKIYKEKRIKNEKDYFRIIKYIYSKLVICWNL</sequence>
<dbReference type="SMART" id="SM00347">
    <property type="entry name" value="HTH_MARR"/>
    <property type="match status" value="1"/>
</dbReference>
<organism evidence="5">
    <name type="scientific">Arcobacter sp. AZ-2023</name>
    <dbReference type="NCBI Taxonomy" id="3074453"/>
    <lineage>
        <taxon>Bacteria</taxon>
        <taxon>Pseudomonadati</taxon>
        <taxon>Campylobacterota</taxon>
        <taxon>Epsilonproteobacteria</taxon>
        <taxon>Campylobacterales</taxon>
        <taxon>Arcobacteraceae</taxon>
        <taxon>Arcobacter</taxon>
    </lineage>
</organism>
<keyword evidence="2" id="KW-0238">DNA-binding</keyword>
<feature type="domain" description="HTH marR-type" evidence="4">
    <location>
        <begin position="16"/>
        <end position="148"/>
    </location>
</feature>
<gene>
    <name evidence="5" type="ORF">RJG54_10875</name>
</gene>
<evidence type="ECO:0000256" key="1">
    <source>
        <dbReference type="ARBA" id="ARBA00023015"/>
    </source>
</evidence>
<name>A0AA96CW57_9BACT</name>
<keyword evidence="3" id="KW-0804">Transcription</keyword>
<dbReference type="InterPro" id="IPR000835">
    <property type="entry name" value="HTH_MarR-typ"/>
</dbReference>
<keyword evidence="1" id="KW-0805">Transcription regulation</keyword>